<evidence type="ECO:0000313" key="1">
    <source>
        <dbReference type="EMBL" id="KAJ4831300.1"/>
    </source>
</evidence>
<reference evidence="1" key="1">
    <citation type="submission" date="2022-02" db="EMBL/GenBank/DDBJ databases">
        <authorList>
            <person name="Henning P.M."/>
            <person name="McCubbin A.G."/>
            <person name="Shore J.S."/>
        </authorList>
    </citation>
    <scope>NUCLEOTIDE SEQUENCE</scope>
    <source>
        <strain evidence="1">F60SS</strain>
        <tissue evidence="1">Leaves</tissue>
    </source>
</reference>
<dbReference type="AlphaFoldDB" id="A0A9Q0J897"/>
<name>A0A9Q0J897_9ROSI</name>
<protein>
    <submittedName>
        <fullName evidence="1">Uncharacterized protein</fullName>
    </submittedName>
</protein>
<comment type="caution">
    <text evidence="1">The sequence shown here is derived from an EMBL/GenBank/DDBJ whole genome shotgun (WGS) entry which is preliminary data.</text>
</comment>
<dbReference type="EMBL" id="JAKUCV010005413">
    <property type="protein sequence ID" value="KAJ4831300.1"/>
    <property type="molecule type" value="Genomic_DNA"/>
</dbReference>
<evidence type="ECO:0000313" key="2">
    <source>
        <dbReference type="Proteomes" id="UP001141552"/>
    </source>
</evidence>
<reference evidence="1" key="2">
    <citation type="journal article" date="2023" name="Plants (Basel)">
        <title>Annotation of the Turnera subulata (Passifloraceae) Draft Genome Reveals the S-Locus Evolved after the Divergence of Turneroideae from Passifloroideae in a Stepwise Manner.</title>
        <authorList>
            <person name="Henning P.M."/>
            <person name="Roalson E.H."/>
            <person name="Mir W."/>
            <person name="McCubbin A.G."/>
            <person name="Shore J.S."/>
        </authorList>
    </citation>
    <scope>NUCLEOTIDE SEQUENCE</scope>
    <source>
        <strain evidence="1">F60SS</strain>
    </source>
</reference>
<gene>
    <name evidence="1" type="ORF">Tsubulata_020402</name>
</gene>
<proteinExistence type="predicted"/>
<organism evidence="1 2">
    <name type="scientific">Turnera subulata</name>
    <dbReference type="NCBI Taxonomy" id="218843"/>
    <lineage>
        <taxon>Eukaryota</taxon>
        <taxon>Viridiplantae</taxon>
        <taxon>Streptophyta</taxon>
        <taxon>Embryophyta</taxon>
        <taxon>Tracheophyta</taxon>
        <taxon>Spermatophyta</taxon>
        <taxon>Magnoliopsida</taxon>
        <taxon>eudicotyledons</taxon>
        <taxon>Gunneridae</taxon>
        <taxon>Pentapetalae</taxon>
        <taxon>rosids</taxon>
        <taxon>fabids</taxon>
        <taxon>Malpighiales</taxon>
        <taxon>Passifloraceae</taxon>
        <taxon>Turnera</taxon>
    </lineage>
</organism>
<dbReference type="Proteomes" id="UP001141552">
    <property type="component" value="Unassembled WGS sequence"/>
</dbReference>
<accession>A0A9Q0J897</accession>
<keyword evidence="2" id="KW-1185">Reference proteome</keyword>
<sequence length="37" mass="4318">MAEFLIIFASYWELVSLNFCYAMAVKVWMLATPTNQD</sequence>